<dbReference type="Pfam" id="PF00440">
    <property type="entry name" value="TetR_N"/>
    <property type="match status" value="1"/>
</dbReference>
<sequence length="188" mass="21570">MKRTNQSERILQTAFECISSKGYASVSMRDIADEAGVALSQLTYHYKNKDGLLTEVIKMMIQEYLLEVEEHLKKGSTPKEKLSELIAYFQGMLAENPKLFKMFFDFTSMSLWSAQFSQLLQNLFDNLVNLIEKYILNDIPLKSNLRKYSPKSIARMLLGAMFGTVIQVILDPQEKEIPEALNAIELLF</sequence>
<feature type="DNA-binding region" description="H-T-H motif" evidence="2">
    <location>
        <begin position="27"/>
        <end position="46"/>
    </location>
</feature>
<dbReference type="EMBL" id="VSLA01000027">
    <property type="protein sequence ID" value="TYC84071.1"/>
    <property type="molecule type" value="Genomic_DNA"/>
</dbReference>
<evidence type="ECO:0000259" key="3">
    <source>
        <dbReference type="PROSITE" id="PS50977"/>
    </source>
</evidence>
<dbReference type="InterPro" id="IPR036271">
    <property type="entry name" value="Tet_transcr_reg_TetR-rel_C_sf"/>
</dbReference>
<dbReference type="InterPro" id="IPR050624">
    <property type="entry name" value="HTH-type_Tx_Regulator"/>
</dbReference>
<comment type="caution">
    <text evidence="4">The sequence shown here is derived from an EMBL/GenBank/DDBJ whole genome shotgun (WGS) entry which is preliminary data.</text>
</comment>
<organism evidence="4">
    <name type="scientific">Acetobacterium wieringae</name>
    <dbReference type="NCBI Taxonomy" id="52694"/>
    <lineage>
        <taxon>Bacteria</taxon>
        <taxon>Bacillati</taxon>
        <taxon>Bacillota</taxon>
        <taxon>Clostridia</taxon>
        <taxon>Eubacteriales</taxon>
        <taxon>Eubacteriaceae</taxon>
        <taxon>Acetobacterium</taxon>
    </lineage>
</organism>
<dbReference type="PANTHER" id="PTHR43479">
    <property type="entry name" value="ACREF/ENVCD OPERON REPRESSOR-RELATED"/>
    <property type="match status" value="1"/>
</dbReference>
<name>A0A5D0WK72_9FIRM</name>
<dbReference type="RefSeq" id="WP_148638277.1">
    <property type="nucleotide sequence ID" value="NZ_VSLA01000027.1"/>
</dbReference>
<gene>
    <name evidence="4" type="ORF">FXB42_13905</name>
</gene>
<dbReference type="Gene3D" id="1.10.357.10">
    <property type="entry name" value="Tetracycline Repressor, domain 2"/>
    <property type="match status" value="1"/>
</dbReference>
<feature type="domain" description="HTH tetR-type" evidence="3">
    <location>
        <begin position="4"/>
        <end position="64"/>
    </location>
</feature>
<accession>A0A5D0WK72</accession>
<dbReference type="PRINTS" id="PR00455">
    <property type="entry name" value="HTHTETR"/>
</dbReference>
<dbReference type="PANTHER" id="PTHR43479:SF11">
    <property type="entry name" value="ACREF_ENVCD OPERON REPRESSOR-RELATED"/>
    <property type="match status" value="1"/>
</dbReference>
<dbReference type="SUPFAM" id="SSF48498">
    <property type="entry name" value="Tetracyclin repressor-like, C-terminal domain"/>
    <property type="match status" value="1"/>
</dbReference>
<reference evidence="4" key="1">
    <citation type="submission" date="2019-08" db="EMBL/GenBank/DDBJ databases">
        <title>Isolation and enrichment of carboxydotrophic bacteria from anaerobic sludge for the production of bio-based chemicals from syngas.</title>
        <authorList>
            <person name="Antares A.L."/>
            <person name="Moreira J."/>
            <person name="Diender M."/>
            <person name="Parshina S.N."/>
            <person name="Stams A.J.M."/>
            <person name="Alves M."/>
            <person name="Alves J.I."/>
            <person name="Sousa D.Z."/>
        </authorList>
    </citation>
    <scope>NUCLEOTIDE SEQUENCE [LARGE SCALE GENOMIC DNA]</scope>
    <source>
        <strain evidence="4">JM</strain>
    </source>
</reference>
<evidence type="ECO:0000256" key="1">
    <source>
        <dbReference type="ARBA" id="ARBA00023125"/>
    </source>
</evidence>
<evidence type="ECO:0000256" key="2">
    <source>
        <dbReference type="PROSITE-ProRule" id="PRU00335"/>
    </source>
</evidence>
<dbReference type="GO" id="GO:0003677">
    <property type="term" value="F:DNA binding"/>
    <property type="evidence" value="ECO:0007669"/>
    <property type="project" value="UniProtKB-UniRule"/>
</dbReference>
<dbReference type="Proteomes" id="UP000322619">
    <property type="component" value="Unassembled WGS sequence"/>
</dbReference>
<keyword evidence="1 2" id="KW-0238">DNA-binding</keyword>
<evidence type="ECO:0000313" key="4">
    <source>
        <dbReference type="EMBL" id="TYC84071.1"/>
    </source>
</evidence>
<dbReference type="InterPro" id="IPR009057">
    <property type="entry name" value="Homeodomain-like_sf"/>
</dbReference>
<dbReference type="SUPFAM" id="SSF46689">
    <property type="entry name" value="Homeodomain-like"/>
    <property type="match status" value="1"/>
</dbReference>
<dbReference type="PROSITE" id="PS50977">
    <property type="entry name" value="HTH_TETR_2"/>
    <property type="match status" value="1"/>
</dbReference>
<proteinExistence type="predicted"/>
<dbReference type="InterPro" id="IPR001647">
    <property type="entry name" value="HTH_TetR"/>
</dbReference>
<protein>
    <submittedName>
        <fullName evidence="4">TetR/AcrR family transcriptional regulator</fullName>
    </submittedName>
</protein>
<dbReference type="AlphaFoldDB" id="A0A5D0WK72"/>